<evidence type="ECO:0000313" key="3">
    <source>
        <dbReference type="EMBL" id="KAF9518624.1"/>
    </source>
</evidence>
<feature type="domain" description="DUF6699" evidence="2">
    <location>
        <begin position="158"/>
        <end position="306"/>
    </location>
</feature>
<comment type="caution">
    <text evidence="3">The sequence shown here is derived from an EMBL/GenBank/DDBJ whole genome shotgun (WGS) entry which is preliminary data.</text>
</comment>
<dbReference type="EMBL" id="MU128923">
    <property type="protein sequence ID" value="KAF9518624.1"/>
    <property type="molecule type" value="Genomic_DNA"/>
</dbReference>
<dbReference type="OrthoDB" id="3144234at2759"/>
<evidence type="ECO:0000256" key="1">
    <source>
        <dbReference type="SAM" id="MobiDB-lite"/>
    </source>
</evidence>
<evidence type="ECO:0000259" key="2">
    <source>
        <dbReference type="Pfam" id="PF20415"/>
    </source>
</evidence>
<proteinExistence type="predicted"/>
<organism evidence="3 4">
    <name type="scientific">Hydnum rufescens UP504</name>
    <dbReference type="NCBI Taxonomy" id="1448309"/>
    <lineage>
        <taxon>Eukaryota</taxon>
        <taxon>Fungi</taxon>
        <taxon>Dikarya</taxon>
        <taxon>Basidiomycota</taxon>
        <taxon>Agaricomycotina</taxon>
        <taxon>Agaricomycetes</taxon>
        <taxon>Cantharellales</taxon>
        <taxon>Hydnaceae</taxon>
        <taxon>Hydnum</taxon>
    </lineage>
</organism>
<dbReference type="AlphaFoldDB" id="A0A9P6B6W1"/>
<protein>
    <recommendedName>
        <fullName evidence="2">DUF6699 domain-containing protein</fullName>
    </recommendedName>
</protein>
<gene>
    <name evidence="3" type="ORF">BS47DRAFT_221374</name>
</gene>
<feature type="compositionally biased region" description="Basic and acidic residues" evidence="1">
    <location>
        <begin position="104"/>
        <end position="135"/>
    </location>
</feature>
<name>A0A9P6B6W1_9AGAM</name>
<sequence length="335" mass="37469">MMPPHYMHGPYGGMPPELYQFPNPHIENASQPVPSRFEQYPYQQPHYSAPHHMQALPEFVAPSRGDHLPHRVPHVPQFVMAPPWAVPIPFYFALPDVSNSVSKDGQKKPPGDSKEEGKKDSGAEVPKDAKAKKDDSKKTPILLSCLCPPVAGGGPTLICDLRDYPRQATLVSPDSPENPMQLNSHLRGAPITNLSPKSIILISRAFPWLIEVKNNSGVTLNDILNELHDCLSKAVLDTEYWAVSPEMRAHLGQAFRVNCDNSPSTTYPYGPQPVGPSLSKPRSKEDGLLRMDWLLNRHILIGLEKDDEFIALRIREKKLHTDTWVLTLTPHRSFS</sequence>
<reference evidence="3" key="1">
    <citation type="journal article" date="2020" name="Nat. Commun.">
        <title>Large-scale genome sequencing of mycorrhizal fungi provides insights into the early evolution of symbiotic traits.</title>
        <authorList>
            <person name="Miyauchi S."/>
            <person name="Kiss E."/>
            <person name="Kuo A."/>
            <person name="Drula E."/>
            <person name="Kohler A."/>
            <person name="Sanchez-Garcia M."/>
            <person name="Morin E."/>
            <person name="Andreopoulos B."/>
            <person name="Barry K.W."/>
            <person name="Bonito G."/>
            <person name="Buee M."/>
            <person name="Carver A."/>
            <person name="Chen C."/>
            <person name="Cichocki N."/>
            <person name="Clum A."/>
            <person name="Culley D."/>
            <person name="Crous P.W."/>
            <person name="Fauchery L."/>
            <person name="Girlanda M."/>
            <person name="Hayes R.D."/>
            <person name="Keri Z."/>
            <person name="LaButti K."/>
            <person name="Lipzen A."/>
            <person name="Lombard V."/>
            <person name="Magnuson J."/>
            <person name="Maillard F."/>
            <person name="Murat C."/>
            <person name="Nolan M."/>
            <person name="Ohm R.A."/>
            <person name="Pangilinan J."/>
            <person name="Pereira M.F."/>
            <person name="Perotto S."/>
            <person name="Peter M."/>
            <person name="Pfister S."/>
            <person name="Riley R."/>
            <person name="Sitrit Y."/>
            <person name="Stielow J.B."/>
            <person name="Szollosi G."/>
            <person name="Zifcakova L."/>
            <person name="Stursova M."/>
            <person name="Spatafora J.W."/>
            <person name="Tedersoo L."/>
            <person name="Vaario L.M."/>
            <person name="Yamada A."/>
            <person name="Yan M."/>
            <person name="Wang P."/>
            <person name="Xu J."/>
            <person name="Bruns T."/>
            <person name="Baldrian P."/>
            <person name="Vilgalys R."/>
            <person name="Dunand C."/>
            <person name="Henrissat B."/>
            <person name="Grigoriev I.V."/>
            <person name="Hibbett D."/>
            <person name="Nagy L.G."/>
            <person name="Martin F.M."/>
        </authorList>
    </citation>
    <scope>NUCLEOTIDE SEQUENCE</scope>
    <source>
        <strain evidence="3">UP504</strain>
    </source>
</reference>
<evidence type="ECO:0000313" key="4">
    <source>
        <dbReference type="Proteomes" id="UP000886523"/>
    </source>
</evidence>
<keyword evidence="4" id="KW-1185">Reference proteome</keyword>
<accession>A0A9P6B6W1</accession>
<dbReference type="InterPro" id="IPR046522">
    <property type="entry name" value="DUF6699"/>
</dbReference>
<feature type="region of interest" description="Disordered" evidence="1">
    <location>
        <begin position="100"/>
        <end position="135"/>
    </location>
</feature>
<dbReference type="Proteomes" id="UP000886523">
    <property type="component" value="Unassembled WGS sequence"/>
</dbReference>
<dbReference type="Pfam" id="PF20415">
    <property type="entry name" value="DUF6699"/>
    <property type="match status" value="1"/>
</dbReference>